<sequence>MSGARSLSSQSRGRLIRRRLKRALRLDWPWLSSPRPSNFCWCAWSSVVLFVAESNNIPKDDTSVLFDVFGFHIFDGYGLLENNSNWCRAGTNLLFKNLLHPPSTQDTV</sequence>
<comment type="caution">
    <text evidence="1">The sequence shown here is derived from an EMBL/GenBank/DDBJ whole genome shotgun (WGS) entry which is preliminary data.</text>
</comment>
<protein>
    <submittedName>
        <fullName evidence="1">Uncharacterized protein</fullName>
    </submittedName>
</protein>
<dbReference type="EMBL" id="JAPFFI010000023">
    <property type="protein sequence ID" value="KAJ6321313.1"/>
    <property type="molecule type" value="Genomic_DNA"/>
</dbReference>
<evidence type="ECO:0000313" key="1">
    <source>
        <dbReference type="EMBL" id="KAJ6321313.1"/>
    </source>
</evidence>
<accession>A0ABQ9A1Z4</accession>
<keyword evidence="2" id="KW-1185">Reference proteome</keyword>
<dbReference type="Proteomes" id="UP001141253">
    <property type="component" value="Chromosome 8"/>
</dbReference>
<reference evidence="1" key="2">
    <citation type="journal article" date="2023" name="Int. J. Mol. Sci.">
        <title>De Novo Assembly and Annotation of 11 Diverse Shrub Willow (Salix) Genomes Reveals Novel Gene Organization in Sex-Linked Regions.</title>
        <authorList>
            <person name="Hyden B."/>
            <person name="Feng K."/>
            <person name="Yates T.B."/>
            <person name="Jawdy S."/>
            <person name="Cereghino C."/>
            <person name="Smart L.B."/>
            <person name="Muchero W."/>
        </authorList>
    </citation>
    <scope>NUCLEOTIDE SEQUENCE</scope>
    <source>
        <tissue evidence="1">Shoot tip</tissue>
    </source>
</reference>
<organism evidence="1 2">
    <name type="scientific">Salix suchowensis</name>
    <dbReference type="NCBI Taxonomy" id="1278906"/>
    <lineage>
        <taxon>Eukaryota</taxon>
        <taxon>Viridiplantae</taxon>
        <taxon>Streptophyta</taxon>
        <taxon>Embryophyta</taxon>
        <taxon>Tracheophyta</taxon>
        <taxon>Spermatophyta</taxon>
        <taxon>Magnoliopsida</taxon>
        <taxon>eudicotyledons</taxon>
        <taxon>Gunneridae</taxon>
        <taxon>Pentapetalae</taxon>
        <taxon>rosids</taxon>
        <taxon>fabids</taxon>
        <taxon>Malpighiales</taxon>
        <taxon>Salicaceae</taxon>
        <taxon>Saliceae</taxon>
        <taxon>Salix</taxon>
    </lineage>
</organism>
<evidence type="ECO:0000313" key="2">
    <source>
        <dbReference type="Proteomes" id="UP001141253"/>
    </source>
</evidence>
<name>A0ABQ9A1Z4_9ROSI</name>
<reference evidence="1" key="1">
    <citation type="submission" date="2022-10" db="EMBL/GenBank/DDBJ databases">
        <authorList>
            <person name="Hyden B.L."/>
            <person name="Feng K."/>
            <person name="Yates T."/>
            <person name="Jawdy S."/>
            <person name="Smart L.B."/>
            <person name="Muchero W."/>
        </authorList>
    </citation>
    <scope>NUCLEOTIDE SEQUENCE</scope>
    <source>
        <tissue evidence="1">Shoot tip</tissue>
    </source>
</reference>
<gene>
    <name evidence="1" type="ORF">OIU77_011414</name>
</gene>
<proteinExistence type="predicted"/>